<feature type="region of interest" description="Disordered" evidence="1">
    <location>
        <begin position="484"/>
        <end position="506"/>
    </location>
</feature>
<dbReference type="Proteomes" id="UP000663881">
    <property type="component" value="Unassembled WGS sequence"/>
</dbReference>
<evidence type="ECO:0000313" key="6">
    <source>
        <dbReference type="EMBL" id="CAF3959051.1"/>
    </source>
</evidence>
<evidence type="ECO:0000313" key="4">
    <source>
        <dbReference type="EMBL" id="CAF1483808.1"/>
    </source>
</evidence>
<dbReference type="EMBL" id="CAJOAY010002521">
    <property type="protein sequence ID" value="CAF3959051.1"/>
    <property type="molecule type" value="Genomic_DNA"/>
</dbReference>
<feature type="compositionally biased region" description="Basic and acidic residues" evidence="1">
    <location>
        <begin position="56"/>
        <end position="74"/>
    </location>
</feature>
<dbReference type="Proteomes" id="UP000663860">
    <property type="component" value="Unassembled WGS sequence"/>
</dbReference>
<feature type="transmembrane region" description="Helical" evidence="2">
    <location>
        <begin position="317"/>
        <end position="343"/>
    </location>
</feature>
<dbReference type="OrthoDB" id="10015045at2759"/>
<evidence type="ECO:0000256" key="2">
    <source>
        <dbReference type="SAM" id="Phobius"/>
    </source>
</evidence>
<protein>
    <submittedName>
        <fullName evidence="6">Uncharacterized protein</fullName>
    </submittedName>
</protein>
<proteinExistence type="predicted"/>
<feature type="compositionally biased region" description="Low complexity" evidence="1">
    <location>
        <begin position="102"/>
        <end position="113"/>
    </location>
</feature>
<organism evidence="6 7">
    <name type="scientific">Adineta steineri</name>
    <dbReference type="NCBI Taxonomy" id="433720"/>
    <lineage>
        <taxon>Eukaryota</taxon>
        <taxon>Metazoa</taxon>
        <taxon>Spiralia</taxon>
        <taxon>Gnathifera</taxon>
        <taxon>Rotifera</taxon>
        <taxon>Eurotatoria</taxon>
        <taxon>Bdelloidea</taxon>
        <taxon>Adinetida</taxon>
        <taxon>Adinetidae</taxon>
        <taxon>Adineta</taxon>
    </lineage>
</organism>
<keyword evidence="2" id="KW-0812">Transmembrane</keyword>
<feature type="region of interest" description="Disordered" evidence="1">
    <location>
        <begin position="99"/>
        <end position="133"/>
    </location>
</feature>
<name>A0A819L2K5_9BILA</name>
<evidence type="ECO:0000313" key="5">
    <source>
        <dbReference type="EMBL" id="CAF3895264.1"/>
    </source>
</evidence>
<feature type="region of interest" description="Disordered" evidence="1">
    <location>
        <begin position="54"/>
        <end position="79"/>
    </location>
</feature>
<sequence length="506" mass="57322">MVERLFNIKRCIIDVDHQIIRHNHEVHAPSTCMMKLKGFASRLFSCFRDVAGDDSTTSKDDDNVNSNESRKENTSDGTVEQINETVKCCWPSEVDVEQATNPPAEVVSPSSPSLTTKQLEDTEIDPSHPAHPEHEREVLNVYGKFLTLNKKRNTLVILLITATVISAVIIAGFAGCFMVGITVYEDGPCPYYGVMDCYYGNNQTYFQCTPNMSITLPGSKSAACFRWIGRDITVSDVMTQVGACTGLLTALGAVLEVFIRFLYFIFQQRLCVSTGIRRIMEKTAGINRFTQPSHCCCCCTIPCRLGVLDLRLYEHPILVVIVFIIYAMIPIDVAASIFLMINFRISITSLTYVVMATLVLISCMGLLWILWEENEIDQVIPGAWNDINDTVASMKNPFSKLKPLLESIIPKEDMEKFKHFVDYELDEARSRIDSKLKEINQYTTNVMDEITKQIENKFPIEKAEQFKRRSSDIRSTVKNFSLQGSAQEIKSRKETEKEKDIKNRKT</sequence>
<feature type="transmembrane region" description="Helical" evidence="2">
    <location>
        <begin position="155"/>
        <end position="184"/>
    </location>
</feature>
<dbReference type="Proteomes" id="UP000663868">
    <property type="component" value="Unassembled WGS sequence"/>
</dbReference>
<reference evidence="6" key="1">
    <citation type="submission" date="2021-02" db="EMBL/GenBank/DDBJ databases">
        <authorList>
            <person name="Nowell W R."/>
        </authorList>
    </citation>
    <scope>NUCLEOTIDE SEQUENCE</scope>
</reference>
<gene>
    <name evidence="3" type="ORF">IZO911_LOCUS39323</name>
    <name evidence="5" type="ORF">KXQ929_LOCUS22510</name>
    <name evidence="6" type="ORF">OKA104_LOCUS27421</name>
    <name evidence="4" type="ORF">VCS650_LOCUS41320</name>
</gene>
<keyword evidence="2" id="KW-1133">Transmembrane helix</keyword>
<dbReference type="EMBL" id="CAJNON010001756">
    <property type="protein sequence ID" value="CAF1483808.1"/>
    <property type="molecule type" value="Genomic_DNA"/>
</dbReference>
<evidence type="ECO:0000256" key="1">
    <source>
        <dbReference type="SAM" id="MobiDB-lite"/>
    </source>
</evidence>
<evidence type="ECO:0000313" key="3">
    <source>
        <dbReference type="EMBL" id="CAF1397877.1"/>
    </source>
</evidence>
<evidence type="ECO:0000313" key="7">
    <source>
        <dbReference type="Proteomes" id="UP000663881"/>
    </source>
</evidence>
<dbReference type="AlphaFoldDB" id="A0A819L2K5"/>
<dbReference type="Proteomes" id="UP000663891">
    <property type="component" value="Unassembled WGS sequence"/>
</dbReference>
<accession>A0A819L2K5</accession>
<feature type="transmembrane region" description="Helical" evidence="2">
    <location>
        <begin position="350"/>
        <end position="371"/>
    </location>
</feature>
<dbReference type="EMBL" id="CAJNOE010001181">
    <property type="protein sequence ID" value="CAF1397877.1"/>
    <property type="molecule type" value="Genomic_DNA"/>
</dbReference>
<feature type="compositionally biased region" description="Basic and acidic residues" evidence="1">
    <location>
        <begin position="489"/>
        <end position="506"/>
    </location>
</feature>
<dbReference type="EMBL" id="CAJOBB010001723">
    <property type="protein sequence ID" value="CAF3895264.1"/>
    <property type="molecule type" value="Genomic_DNA"/>
</dbReference>
<keyword evidence="2" id="KW-0472">Membrane</keyword>
<comment type="caution">
    <text evidence="6">The sequence shown here is derived from an EMBL/GenBank/DDBJ whole genome shotgun (WGS) entry which is preliminary data.</text>
</comment>